<dbReference type="GO" id="GO:0006107">
    <property type="term" value="P:oxaloacetate metabolic process"/>
    <property type="evidence" value="ECO:0007669"/>
    <property type="project" value="UniProtKB-UniRule"/>
</dbReference>
<dbReference type="InterPro" id="IPR021135">
    <property type="entry name" value="PEP_COase"/>
</dbReference>
<dbReference type="GO" id="GO:0008964">
    <property type="term" value="F:phosphoenolpyruvate carboxylase activity"/>
    <property type="evidence" value="ECO:0007669"/>
    <property type="project" value="UniProtKB-UniRule"/>
</dbReference>
<comment type="catalytic activity">
    <reaction evidence="9 10">
        <text>oxaloacetate + phosphate = phosphoenolpyruvate + hydrogencarbonate</text>
        <dbReference type="Rhea" id="RHEA:28370"/>
        <dbReference type="ChEBI" id="CHEBI:16452"/>
        <dbReference type="ChEBI" id="CHEBI:17544"/>
        <dbReference type="ChEBI" id="CHEBI:43474"/>
        <dbReference type="ChEBI" id="CHEBI:58702"/>
        <dbReference type="EC" id="4.1.1.31"/>
    </reaction>
</comment>
<dbReference type="GO" id="GO:0000287">
    <property type="term" value="F:magnesium ion binding"/>
    <property type="evidence" value="ECO:0007669"/>
    <property type="project" value="UniProtKB-UniRule"/>
</dbReference>
<dbReference type="EMBL" id="BACI01000017">
    <property type="protein sequence ID" value="GAA11058.1"/>
    <property type="molecule type" value="Genomic_DNA"/>
</dbReference>
<gene>
    <name evidence="10 14" type="primary">ppc</name>
    <name evidence="14" type="ORF">GOALK_017_00420</name>
</gene>
<feature type="region of interest" description="Disordered" evidence="13">
    <location>
        <begin position="1"/>
        <end position="25"/>
    </location>
</feature>
<name>F9VR19_9ACTN</name>
<dbReference type="PROSITE" id="PS00781">
    <property type="entry name" value="PEPCASE_1"/>
    <property type="match status" value="1"/>
</dbReference>
<evidence type="ECO:0000256" key="2">
    <source>
        <dbReference type="ARBA" id="ARBA00003670"/>
    </source>
</evidence>
<comment type="cofactor">
    <cofactor evidence="1 10">
        <name>Mg(2+)</name>
        <dbReference type="ChEBI" id="CHEBI:18420"/>
    </cofactor>
</comment>
<dbReference type="Gene3D" id="1.20.1440.90">
    <property type="entry name" value="Phosphoenolpyruvate/pyruvate domain"/>
    <property type="match status" value="1"/>
</dbReference>
<evidence type="ECO:0000256" key="13">
    <source>
        <dbReference type="SAM" id="MobiDB-lite"/>
    </source>
</evidence>
<comment type="caution">
    <text evidence="14">The sequence shown here is derived from an EMBL/GenBank/DDBJ whole genome shotgun (WGS) entry which is preliminary data.</text>
</comment>
<feature type="active site" evidence="10 12">
    <location>
        <position position="620"/>
    </location>
</feature>
<evidence type="ECO:0000256" key="8">
    <source>
        <dbReference type="ARBA" id="ARBA00023300"/>
    </source>
</evidence>
<dbReference type="eggNOG" id="COG2352">
    <property type="taxonomic scope" value="Bacteria"/>
</dbReference>
<dbReference type="NCBIfam" id="NF000584">
    <property type="entry name" value="PRK00009.1"/>
    <property type="match status" value="1"/>
</dbReference>
<evidence type="ECO:0000256" key="10">
    <source>
        <dbReference type="HAMAP-Rule" id="MF_00595"/>
    </source>
</evidence>
<evidence type="ECO:0000256" key="3">
    <source>
        <dbReference type="ARBA" id="ARBA00008346"/>
    </source>
</evidence>
<dbReference type="EC" id="4.1.1.31" evidence="4 10"/>
<evidence type="ECO:0000256" key="6">
    <source>
        <dbReference type="ARBA" id="ARBA00022842"/>
    </source>
</evidence>
<dbReference type="SUPFAM" id="SSF51621">
    <property type="entry name" value="Phosphoenolpyruvate/pyruvate domain"/>
    <property type="match status" value="1"/>
</dbReference>
<dbReference type="HAMAP" id="MF_00595">
    <property type="entry name" value="PEPcase_type1"/>
    <property type="match status" value="1"/>
</dbReference>
<dbReference type="AlphaFoldDB" id="F9VR19"/>
<dbReference type="PROSITE" id="PS00393">
    <property type="entry name" value="PEPCASE_2"/>
    <property type="match status" value="1"/>
</dbReference>
<protein>
    <recommendedName>
        <fullName evidence="5 10">Phosphoenolpyruvate carboxylase</fullName>
        <shortName evidence="10">PEPC</shortName>
        <shortName evidence="10">PEPCase</shortName>
        <ecNumber evidence="4 10">4.1.1.31</ecNumber>
    </recommendedName>
</protein>
<keyword evidence="8 10" id="KW-0120">Carbon dioxide fixation</keyword>
<evidence type="ECO:0000256" key="11">
    <source>
        <dbReference type="PROSITE-ProRule" id="PRU10111"/>
    </source>
</evidence>
<evidence type="ECO:0000256" key="7">
    <source>
        <dbReference type="ARBA" id="ARBA00023239"/>
    </source>
</evidence>
<dbReference type="InterPro" id="IPR015813">
    <property type="entry name" value="Pyrv/PenolPyrv_kinase-like_dom"/>
</dbReference>
<dbReference type="Proteomes" id="UP000003558">
    <property type="component" value="Unassembled WGS sequence"/>
</dbReference>
<feature type="active site" evidence="10 11">
    <location>
        <position position="181"/>
    </location>
</feature>
<dbReference type="Pfam" id="PF00311">
    <property type="entry name" value="PEPcase"/>
    <property type="match status" value="1"/>
</dbReference>
<evidence type="ECO:0000313" key="15">
    <source>
        <dbReference type="Proteomes" id="UP000003558"/>
    </source>
</evidence>
<dbReference type="PANTHER" id="PTHR30523:SF6">
    <property type="entry name" value="PHOSPHOENOLPYRUVATE CARBOXYLASE"/>
    <property type="match status" value="1"/>
</dbReference>
<dbReference type="PRINTS" id="PR00150">
    <property type="entry name" value="PEPCARBXLASE"/>
</dbReference>
<dbReference type="InterPro" id="IPR022805">
    <property type="entry name" value="PEP_COase_bac/pln-type"/>
</dbReference>
<comment type="subunit">
    <text evidence="10">Homotetramer.</text>
</comment>
<comment type="function">
    <text evidence="2 10">Forms oxaloacetate, a four-carbon dicarboxylic acid source for the tricarboxylic acid cycle.</text>
</comment>
<dbReference type="GO" id="GO:0005829">
    <property type="term" value="C:cytosol"/>
    <property type="evidence" value="ECO:0007669"/>
    <property type="project" value="TreeGrafter"/>
</dbReference>
<evidence type="ECO:0000256" key="12">
    <source>
        <dbReference type="PROSITE-ProRule" id="PRU10112"/>
    </source>
</evidence>
<evidence type="ECO:0000256" key="9">
    <source>
        <dbReference type="ARBA" id="ARBA00048995"/>
    </source>
</evidence>
<comment type="similarity">
    <text evidence="3 10">Belongs to the PEPCase type 1 family.</text>
</comment>
<reference evidence="14 15" key="1">
    <citation type="submission" date="2011-05" db="EMBL/GenBank/DDBJ databases">
        <title>Whole genome shotgun sequence of Gordonia alkanivorans NBRC 16433.</title>
        <authorList>
            <person name="Hosoyama A."/>
            <person name="Nakamura S."/>
            <person name="Takarada H."/>
            <person name="Tsuchikane K."/>
            <person name="Yamazaki S."/>
            <person name="Fujita N."/>
        </authorList>
    </citation>
    <scope>NUCLEOTIDE SEQUENCE [LARGE SCALE GENOMIC DNA]</scope>
    <source>
        <strain evidence="14 15">NBRC 16433</strain>
    </source>
</reference>
<keyword evidence="6 10" id="KW-0460">Magnesium</keyword>
<dbReference type="InterPro" id="IPR033129">
    <property type="entry name" value="PEPCASE_His_AS"/>
</dbReference>
<proteinExistence type="inferred from homology"/>
<accession>F9VR19</accession>
<dbReference type="STRING" id="1027371.GOALK_017_00420"/>
<evidence type="ECO:0000256" key="5">
    <source>
        <dbReference type="ARBA" id="ARBA00022419"/>
    </source>
</evidence>
<keyword evidence="7 10" id="KW-0456">Lyase</keyword>
<evidence type="ECO:0000256" key="1">
    <source>
        <dbReference type="ARBA" id="ARBA00001946"/>
    </source>
</evidence>
<organism evidence="14 15">
    <name type="scientific">Gordonia alkanivorans NBRC 16433</name>
    <dbReference type="NCBI Taxonomy" id="1027371"/>
    <lineage>
        <taxon>Bacteria</taxon>
        <taxon>Bacillati</taxon>
        <taxon>Actinomycetota</taxon>
        <taxon>Actinomycetes</taxon>
        <taxon>Mycobacteriales</taxon>
        <taxon>Gordoniaceae</taxon>
        <taxon>Gordonia</taxon>
    </lineage>
</organism>
<keyword evidence="14" id="KW-0670">Pyruvate</keyword>
<dbReference type="GO" id="GO:0015977">
    <property type="term" value="P:carbon fixation"/>
    <property type="evidence" value="ECO:0007669"/>
    <property type="project" value="UniProtKB-UniRule"/>
</dbReference>
<dbReference type="InterPro" id="IPR018129">
    <property type="entry name" value="PEP_COase_Lys_AS"/>
</dbReference>
<evidence type="ECO:0000256" key="4">
    <source>
        <dbReference type="ARBA" id="ARBA00012305"/>
    </source>
</evidence>
<sequence>MPDSPDLGILDGMSETAPAKGAPASRPSISIVDHIVVDDEGRALTEPLREDIRLLGGILGEVVAEHSGTDVFDLVESARVAAFGVRRNEIDRNELADMFVDLDVATAVPVIRAFSHFALLANLAEDIHRERRRAIHVRAGDPPQKSSLAATYRQLADAGLGDEEVGKALADANVVPVITAHPTETRRRTVFEAQNRITELMRFRGRTELTPDEDAEVTEAIRRQILTLWQTALIRLERLTIQDEIRSGLRYYDASFFEVVPAINTSVRAALRSAYPDAGLADEPMIRMGSWIGGDRDGNPFVTAEVVTLATTLAAATAVGHHLAELENLAQELSMSARLITGTEPLLALAGADADDPGVDEPFRLALRHIRSRLAATARGMFDDDFLSSSDLFLVDGKSPYHDASELLADLDVIDAALRVNNDATIADDRLLSLRESVRTFGFHLSGLDLRQNSDMHEEVVAELLAWAGVHADYASLGEEERVEILSAELQRRRPLTSPDAELSELATKELGIVRAAAKAVATFGPEAVPNYIISMCTSVSDMLEALILLKEAGLYDPGAAGENAPRSTVRVVPLFETIEDLQQGATTLLAVLDVPFYRALVESQHGMQEIMLGYSDSNKDGGYMAANWALYRAELDLVEAASRSGIRLRLFHGRGGTVGRGGGPSYDAILAQPPGAVRGSLRITEQGEIIAAKYAEPVTARRNLETLLAATIESSLLDVEGLGDESESAYEIMDDIAARARAAYSRLVHETPGFVEYFTTSTPLSEIGALNIGSRPASRKQTEKISDLRAIPWVLSWTQSRVMLPGWYGTGSAFEEWVGDDPTRLEALQRYYEKWPFFRTVMSNMAQVLAKSDMGLAERYAQLVPDEQLRDKVFGMIVDEHERTIAMCAEITGTDDLLHDNAALKRSVYNRFPYLEPLNLLQVELLRRFRAGEDTPLVRRGIQLTMNGLATALRNSG</sequence>
<dbReference type="GO" id="GO:0006099">
    <property type="term" value="P:tricarboxylic acid cycle"/>
    <property type="evidence" value="ECO:0007669"/>
    <property type="project" value="InterPro"/>
</dbReference>
<evidence type="ECO:0000313" key="14">
    <source>
        <dbReference type="EMBL" id="GAA11058.1"/>
    </source>
</evidence>
<dbReference type="PANTHER" id="PTHR30523">
    <property type="entry name" value="PHOSPHOENOLPYRUVATE CARBOXYLASE"/>
    <property type="match status" value="1"/>
</dbReference>